<dbReference type="AlphaFoldDB" id="A0A158R9S9"/>
<evidence type="ECO:0000256" key="1">
    <source>
        <dbReference type="SAM" id="MobiDB-lite"/>
    </source>
</evidence>
<feature type="region of interest" description="Disordered" evidence="1">
    <location>
        <begin position="134"/>
        <end position="225"/>
    </location>
</feature>
<feature type="domain" description="BTB" evidence="2">
    <location>
        <begin position="68"/>
        <end position="103"/>
    </location>
</feature>
<evidence type="ECO:0000313" key="5">
    <source>
        <dbReference type="WBParaSite" id="TASK_0000774001-mRNA-1"/>
    </source>
</evidence>
<feature type="compositionally biased region" description="Basic and acidic residues" evidence="1">
    <location>
        <begin position="160"/>
        <end position="184"/>
    </location>
</feature>
<dbReference type="SUPFAM" id="SSF54695">
    <property type="entry name" value="POZ domain"/>
    <property type="match status" value="1"/>
</dbReference>
<feature type="region of interest" description="Disordered" evidence="1">
    <location>
        <begin position="1"/>
        <end position="44"/>
    </location>
</feature>
<sequence length="558" mass="63312">MPKSAKKSKESKASKGSKKGSKGSKDSKGSKKAPKTNEPVEEQEVIVPVPDGVMHKRMRFLLESTLKTDVDFIVGPDGSETTIKAHKCMLAAESPMFEKLFADCQEWKDAEVRKREQEVLEIRQREAEVEAELAREAAQREAGKAESQKSKSKGKGKGKGGKEKGSEKSKSKDKSKSKGKDSKGSKAKTATKSKEKGAKNSKGEGSKGSKEKGSKKGPKTADEGPVTLINFHKDEVIGPDTIRVRDVHPLGFFRLLRYIYYDEMVFTGVVGTIRTLYAARKYCFYDLGRACVNYLENNVCVEHIFKLLQAALDFHEDRLKTLCMRLIINNTFEVIHREDFKDVKKDVLVMILEQDVLNVREIELFDRVMHWAENECDRLKITVTAMNQRIALGNHYFNLIRFPTILSHEFATHVVESGVLKTDEIIPILQYYITGRKPSLPYSCQSRRRPCVEVGPLDNVSVAYSDQTEMTFVGSTRPLRRAASYRDIHVPVDVLSPQRVGLICERQRSGSPPARFNIGDEEFSLIQENMRHLQHLVMERNQFEWCKMHMAVMSSHYR</sequence>
<dbReference type="WBParaSite" id="TASK_0000774001-mRNA-1">
    <property type="protein sequence ID" value="TASK_0000774001-mRNA-1"/>
    <property type="gene ID" value="TASK_0000774001"/>
</dbReference>
<protein>
    <submittedName>
        <fullName evidence="5">BTB domain-containing protein</fullName>
    </submittedName>
</protein>
<dbReference type="OrthoDB" id="9979965at2759"/>
<name>A0A158R9S9_TAEAS</name>
<dbReference type="GO" id="GO:0022008">
    <property type="term" value="P:neurogenesis"/>
    <property type="evidence" value="ECO:0007669"/>
    <property type="project" value="TreeGrafter"/>
</dbReference>
<accession>A0A158R9S9</accession>
<dbReference type="Proteomes" id="UP000282613">
    <property type="component" value="Unassembled WGS sequence"/>
</dbReference>
<proteinExistence type="predicted"/>
<dbReference type="STRING" id="60517.A0A158R9S9"/>
<organism evidence="5">
    <name type="scientific">Taenia asiatica</name>
    <name type="common">Asian tapeworm</name>
    <dbReference type="NCBI Taxonomy" id="60517"/>
    <lineage>
        <taxon>Eukaryota</taxon>
        <taxon>Metazoa</taxon>
        <taxon>Spiralia</taxon>
        <taxon>Lophotrochozoa</taxon>
        <taxon>Platyhelminthes</taxon>
        <taxon>Cestoda</taxon>
        <taxon>Eucestoda</taxon>
        <taxon>Cyclophyllidea</taxon>
        <taxon>Taeniidae</taxon>
        <taxon>Taenia</taxon>
    </lineage>
</organism>
<evidence type="ECO:0000259" key="2">
    <source>
        <dbReference type="PROSITE" id="PS50097"/>
    </source>
</evidence>
<dbReference type="InterPro" id="IPR011705">
    <property type="entry name" value="BACK"/>
</dbReference>
<dbReference type="Pfam" id="PF00651">
    <property type="entry name" value="BTB"/>
    <property type="match status" value="1"/>
</dbReference>
<dbReference type="PROSITE" id="PS50097">
    <property type="entry name" value="BTB"/>
    <property type="match status" value="1"/>
</dbReference>
<dbReference type="InterPro" id="IPR000210">
    <property type="entry name" value="BTB/POZ_dom"/>
</dbReference>
<dbReference type="PANTHER" id="PTHR45774:SF3">
    <property type="entry name" value="BTB (POZ) DOMAIN-CONTAINING 2B-RELATED"/>
    <property type="match status" value="1"/>
</dbReference>
<reference evidence="5" key="1">
    <citation type="submission" date="2016-04" db="UniProtKB">
        <authorList>
            <consortium name="WormBaseParasite"/>
        </authorList>
    </citation>
    <scope>IDENTIFICATION</scope>
</reference>
<keyword evidence="4" id="KW-1185">Reference proteome</keyword>
<evidence type="ECO:0000313" key="3">
    <source>
        <dbReference type="EMBL" id="VDK38933.1"/>
    </source>
</evidence>
<reference evidence="3 4" key="2">
    <citation type="submission" date="2018-11" db="EMBL/GenBank/DDBJ databases">
        <authorList>
            <consortium name="Pathogen Informatics"/>
        </authorList>
    </citation>
    <scope>NUCLEOTIDE SEQUENCE [LARGE SCALE GENOMIC DNA]</scope>
</reference>
<feature type="compositionally biased region" description="Basic and acidic residues" evidence="1">
    <location>
        <begin position="192"/>
        <end position="222"/>
    </location>
</feature>
<dbReference type="InterPro" id="IPR011333">
    <property type="entry name" value="SKP1/BTB/POZ_sf"/>
</dbReference>
<dbReference type="SMART" id="SM00225">
    <property type="entry name" value="BTB"/>
    <property type="match status" value="1"/>
</dbReference>
<dbReference type="GO" id="GO:0005829">
    <property type="term" value="C:cytosol"/>
    <property type="evidence" value="ECO:0007669"/>
    <property type="project" value="TreeGrafter"/>
</dbReference>
<gene>
    <name evidence="3" type="ORF">TASK_LOCUS7741</name>
</gene>
<feature type="compositionally biased region" description="Basic and acidic residues" evidence="1">
    <location>
        <begin position="134"/>
        <end position="149"/>
    </location>
</feature>
<dbReference type="Pfam" id="PF07707">
    <property type="entry name" value="BACK"/>
    <property type="match status" value="1"/>
</dbReference>
<dbReference type="PANTHER" id="PTHR45774">
    <property type="entry name" value="BTB/POZ DOMAIN-CONTAINING"/>
    <property type="match status" value="1"/>
</dbReference>
<evidence type="ECO:0000313" key="4">
    <source>
        <dbReference type="Proteomes" id="UP000282613"/>
    </source>
</evidence>
<feature type="compositionally biased region" description="Basic residues" evidence="1">
    <location>
        <begin position="150"/>
        <end position="159"/>
    </location>
</feature>
<dbReference type="Gene3D" id="1.25.40.420">
    <property type="match status" value="1"/>
</dbReference>
<dbReference type="SMART" id="SM00875">
    <property type="entry name" value="BACK"/>
    <property type="match status" value="1"/>
</dbReference>
<dbReference type="EMBL" id="UYRS01018666">
    <property type="protein sequence ID" value="VDK38933.1"/>
    <property type="molecule type" value="Genomic_DNA"/>
</dbReference>
<dbReference type="Gene3D" id="3.30.710.10">
    <property type="entry name" value="Potassium Channel Kv1.1, Chain A"/>
    <property type="match status" value="2"/>
</dbReference>